<sequence>MKNTLTRLFGLLALLLVVAPATLRAQTTIIRTMQAGGLVREYRLYVPAIYTRTTGAVPLLLNLHGYTSNNQEQENYGDFRPIADTANFLVVHPNGTVDGNGYRFWNTFGPRGTGVDDVAFISTLLDTLARRYRVDLNRVYSTGMSNGGFMSYELACQLGNRVAAIASVTGSMTASRLAGCTSGRPVPVLEIHGTADFTVPYTGGSVVQFVAIPTLLDSWVQRNGCNPTPTITPVPNINTADGSTAERSVWAGGRNGSVVEHFRIIGGGHTWPGTAYPNGVTNQDISASREAWRFLRRYRLATLLPTRGAVQPPAAPQLLVLPNPATDLLQLDAGQRLAPDALTVRDALGRRLAAPAQATPDGRLQLATAGWPAGLYQLAVALPSGQVLRQKLLKQ</sequence>
<comment type="subcellular location">
    <subcellularLocation>
        <location evidence="1">Secreted</location>
    </subcellularLocation>
</comment>
<evidence type="ECO:0008006" key="11">
    <source>
        <dbReference type="Google" id="ProtNLM"/>
    </source>
</evidence>
<keyword evidence="10" id="KW-1185">Reference proteome</keyword>
<feature type="signal peptide" evidence="8">
    <location>
        <begin position="1"/>
        <end position="25"/>
    </location>
</feature>
<name>A0ABP7TYD4_9BACT</name>
<feature type="chain" id="PRO_5045471206" description="Secretion system C-terminal sorting domain-containing protein" evidence="8">
    <location>
        <begin position="26"/>
        <end position="395"/>
    </location>
</feature>
<dbReference type="Pfam" id="PF10503">
    <property type="entry name" value="Esterase_PHB"/>
    <property type="match status" value="1"/>
</dbReference>
<dbReference type="SUPFAM" id="SSF53474">
    <property type="entry name" value="alpha/beta-Hydrolases"/>
    <property type="match status" value="1"/>
</dbReference>
<dbReference type="PANTHER" id="PTHR38050">
    <property type="match status" value="1"/>
</dbReference>
<comment type="caution">
    <text evidence="9">The sequence shown here is derived from an EMBL/GenBank/DDBJ whole genome shotgun (WGS) entry which is preliminary data.</text>
</comment>
<evidence type="ECO:0000256" key="7">
    <source>
        <dbReference type="ARBA" id="ARBA00023326"/>
    </source>
</evidence>
<dbReference type="InterPro" id="IPR043595">
    <property type="entry name" value="FaeB/C/D"/>
</dbReference>
<dbReference type="Gene3D" id="3.40.50.1820">
    <property type="entry name" value="alpha/beta hydrolase"/>
    <property type="match status" value="1"/>
</dbReference>
<organism evidence="9 10">
    <name type="scientific">Hymenobacter glaciei</name>
    <dbReference type="NCBI Taxonomy" id="877209"/>
    <lineage>
        <taxon>Bacteria</taxon>
        <taxon>Pseudomonadati</taxon>
        <taxon>Bacteroidota</taxon>
        <taxon>Cytophagia</taxon>
        <taxon>Cytophagales</taxon>
        <taxon>Hymenobacteraceae</taxon>
        <taxon>Hymenobacter</taxon>
    </lineage>
</organism>
<evidence type="ECO:0000256" key="8">
    <source>
        <dbReference type="SAM" id="SignalP"/>
    </source>
</evidence>
<evidence type="ECO:0000256" key="2">
    <source>
        <dbReference type="ARBA" id="ARBA00022525"/>
    </source>
</evidence>
<dbReference type="InterPro" id="IPR029058">
    <property type="entry name" value="AB_hydrolase_fold"/>
</dbReference>
<evidence type="ECO:0000313" key="9">
    <source>
        <dbReference type="EMBL" id="GAA4032931.1"/>
    </source>
</evidence>
<evidence type="ECO:0000256" key="4">
    <source>
        <dbReference type="ARBA" id="ARBA00022729"/>
    </source>
</evidence>
<keyword evidence="5" id="KW-0378">Hydrolase</keyword>
<dbReference type="RefSeq" id="WP_345052766.1">
    <property type="nucleotide sequence ID" value="NZ_BAABDK010000013.1"/>
</dbReference>
<accession>A0ABP7TYD4</accession>
<evidence type="ECO:0000313" key="10">
    <source>
        <dbReference type="Proteomes" id="UP001501469"/>
    </source>
</evidence>
<proteinExistence type="predicted"/>
<evidence type="ECO:0000256" key="3">
    <source>
        <dbReference type="ARBA" id="ARBA00022651"/>
    </source>
</evidence>
<keyword evidence="3" id="KW-0858">Xylan degradation</keyword>
<dbReference type="EMBL" id="BAABDK010000013">
    <property type="protein sequence ID" value="GAA4032931.1"/>
    <property type="molecule type" value="Genomic_DNA"/>
</dbReference>
<keyword evidence="7" id="KW-0624">Polysaccharide degradation</keyword>
<dbReference type="PANTHER" id="PTHR38050:SF2">
    <property type="entry name" value="FERULOYL ESTERASE C-RELATED"/>
    <property type="match status" value="1"/>
</dbReference>
<evidence type="ECO:0000256" key="1">
    <source>
        <dbReference type="ARBA" id="ARBA00004613"/>
    </source>
</evidence>
<keyword evidence="6" id="KW-0119">Carbohydrate metabolism</keyword>
<evidence type="ECO:0000256" key="5">
    <source>
        <dbReference type="ARBA" id="ARBA00022801"/>
    </source>
</evidence>
<dbReference type="InterPro" id="IPR010126">
    <property type="entry name" value="Esterase_phb"/>
</dbReference>
<keyword evidence="2" id="KW-0964">Secreted</keyword>
<evidence type="ECO:0000256" key="6">
    <source>
        <dbReference type="ARBA" id="ARBA00023277"/>
    </source>
</evidence>
<keyword evidence="4 8" id="KW-0732">Signal</keyword>
<protein>
    <recommendedName>
        <fullName evidence="11">Secretion system C-terminal sorting domain-containing protein</fullName>
    </recommendedName>
</protein>
<gene>
    <name evidence="9" type="ORF">GCM10022409_16540</name>
</gene>
<dbReference type="Proteomes" id="UP001501469">
    <property type="component" value="Unassembled WGS sequence"/>
</dbReference>
<reference evidence="10" key="1">
    <citation type="journal article" date="2019" name="Int. J. Syst. Evol. Microbiol.">
        <title>The Global Catalogue of Microorganisms (GCM) 10K type strain sequencing project: providing services to taxonomists for standard genome sequencing and annotation.</title>
        <authorList>
            <consortium name="The Broad Institute Genomics Platform"/>
            <consortium name="The Broad Institute Genome Sequencing Center for Infectious Disease"/>
            <person name="Wu L."/>
            <person name="Ma J."/>
        </authorList>
    </citation>
    <scope>NUCLEOTIDE SEQUENCE [LARGE SCALE GENOMIC DNA]</scope>
    <source>
        <strain evidence="10">JCM 17225</strain>
    </source>
</reference>